<protein>
    <submittedName>
        <fullName evidence="2">Uncharacterized protein</fullName>
    </submittedName>
</protein>
<comment type="caution">
    <text evidence="2">The sequence shown here is derived from an EMBL/GenBank/DDBJ whole genome shotgun (WGS) entry which is preliminary data.</text>
</comment>
<feature type="region of interest" description="Disordered" evidence="1">
    <location>
        <begin position="1"/>
        <end position="36"/>
    </location>
</feature>
<reference evidence="2 3" key="1">
    <citation type="submission" date="2023-06" db="EMBL/GenBank/DDBJ databases">
        <title>Microbacterium sp. nov., isolated from a waste landfill.</title>
        <authorList>
            <person name="Wen W."/>
        </authorList>
    </citation>
    <scope>NUCLEOTIDE SEQUENCE [LARGE SCALE GENOMIC DNA]</scope>
    <source>
        <strain evidence="2 3">ASV49</strain>
    </source>
</reference>
<evidence type="ECO:0000313" key="2">
    <source>
        <dbReference type="EMBL" id="MDL9980905.1"/>
    </source>
</evidence>
<dbReference type="RefSeq" id="WP_286289861.1">
    <property type="nucleotide sequence ID" value="NZ_JASXSZ010000005.1"/>
</dbReference>
<feature type="compositionally biased region" description="Basic and acidic residues" evidence="1">
    <location>
        <begin position="1"/>
        <end position="10"/>
    </location>
</feature>
<feature type="region of interest" description="Disordered" evidence="1">
    <location>
        <begin position="55"/>
        <end position="80"/>
    </location>
</feature>
<gene>
    <name evidence="2" type="ORF">QSV35_16315</name>
</gene>
<sequence length="80" mass="8329">MGLFAERNEKTPTWAVLPSEPYEPEDGAERLDAASTASPADLIDGATSVSIVLPTAPLHEHARDETGAPGDAPASDVEES</sequence>
<keyword evidence="3" id="KW-1185">Reference proteome</keyword>
<evidence type="ECO:0000256" key="1">
    <source>
        <dbReference type="SAM" id="MobiDB-lite"/>
    </source>
</evidence>
<organism evidence="2 3">
    <name type="scientific">Microbacterium candidum</name>
    <dbReference type="NCBI Taxonomy" id="3041922"/>
    <lineage>
        <taxon>Bacteria</taxon>
        <taxon>Bacillati</taxon>
        <taxon>Actinomycetota</taxon>
        <taxon>Actinomycetes</taxon>
        <taxon>Micrococcales</taxon>
        <taxon>Microbacteriaceae</taxon>
        <taxon>Microbacterium</taxon>
    </lineage>
</organism>
<proteinExistence type="predicted"/>
<name>A0ABT7N2H0_9MICO</name>
<accession>A0ABT7N2H0</accession>
<dbReference type="EMBL" id="JASXSZ010000005">
    <property type="protein sequence ID" value="MDL9980905.1"/>
    <property type="molecule type" value="Genomic_DNA"/>
</dbReference>
<evidence type="ECO:0000313" key="3">
    <source>
        <dbReference type="Proteomes" id="UP001235064"/>
    </source>
</evidence>
<dbReference type="Proteomes" id="UP001235064">
    <property type="component" value="Unassembled WGS sequence"/>
</dbReference>